<dbReference type="AlphaFoldDB" id="A0A4R8QV09"/>
<dbReference type="GO" id="GO:0050664">
    <property type="term" value="F:oxidoreductase activity, acting on NAD(P)H, oxygen as acceptor"/>
    <property type="evidence" value="ECO:0007669"/>
    <property type="project" value="TreeGrafter"/>
</dbReference>
<keyword evidence="2 3" id="KW-0560">Oxidoreductase</keyword>
<dbReference type="SUPFAM" id="SSF51735">
    <property type="entry name" value="NAD(P)-binding Rossmann-fold domains"/>
    <property type="match status" value="1"/>
</dbReference>
<dbReference type="EC" id="1.1.1.304" evidence="3"/>
<protein>
    <submittedName>
        <fullName evidence="3">Diacetyl reductase</fullName>
        <ecNumber evidence="3">1.1.1.304</ecNumber>
    </submittedName>
</protein>
<name>A0A4R8QV09_9MYCO</name>
<evidence type="ECO:0000313" key="4">
    <source>
        <dbReference type="Proteomes" id="UP000295165"/>
    </source>
</evidence>
<evidence type="ECO:0000313" key="3">
    <source>
        <dbReference type="EMBL" id="TDZ47782.1"/>
    </source>
</evidence>
<dbReference type="Pfam" id="PF13561">
    <property type="entry name" value="adh_short_C2"/>
    <property type="match status" value="1"/>
</dbReference>
<dbReference type="PANTHER" id="PTHR43008">
    <property type="entry name" value="BENZIL REDUCTASE"/>
    <property type="match status" value="1"/>
</dbReference>
<sequence length="283" mass="29158">MFLGRKGRYRMSDEVVVVTGVGGMGKVIARRQGIGKTLLIADYNEQALQAVVDELTADGHNVIGRRVDVSSRESVSGLAEAAAALGRVTQVAHTAGLSPAQSPTAAILAVDLVGVALVVEEFGKIVAPGGAGVVIASMAGHMPLELTAEQEQELGSVGAEDLLELPYVRSIEYPAAAYQFAKRANHIRVRFAARGWGARGARINSISPGVVSTKMGHQELASETGAITKAMIDGSASGRIGTSDDIAAATAFLLGSESTYVTGTDLLVDGGVIAAARSGQLFS</sequence>
<dbReference type="Gene3D" id="3.40.50.720">
    <property type="entry name" value="NAD(P)-binding Rossmann-like Domain"/>
    <property type="match status" value="1"/>
</dbReference>
<comment type="caution">
    <text evidence="3">The sequence shown here is derived from an EMBL/GenBank/DDBJ whole genome shotgun (WGS) entry which is preliminary data.</text>
</comment>
<gene>
    <name evidence="3" type="primary">budC</name>
    <name evidence="3" type="ORF">CCUG63697_04072</name>
</gene>
<organism evidence="3 4">
    <name type="scientific">Mycobacteroides franklinii</name>
    <dbReference type="NCBI Taxonomy" id="948102"/>
    <lineage>
        <taxon>Bacteria</taxon>
        <taxon>Bacillati</taxon>
        <taxon>Actinomycetota</taxon>
        <taxon>Actinomycetes</taxon>
        <taxon>Mycobacteriales</taxon>
        <taxon>Mycobacteriaceae</taxon>
        <taxon>Mycobacteroides</taxon>
    </lineage>
</organism>
<evidence type="ECO:0000256" key="2">
    <source>
        <dbReference type="ARBA" id="ARBA00023002"/>
    </source>
</evidence>
<dbReference type="InterPro" id="IPR036291">
    <property type="entry name" value="NAD(P)-bd_dom_sf"/>
</dbReference>
<dbReference type="PRINTS" id="PR00081">
    <property type="entry name" value="GDHRDH"/>
</dbReference>
<dbReference type="InterPro" id="IPR002347">
    <property type="entry name" value="SDR_fam"/>
</dbReference>
<keyword evidence="4" id="KW-1185">Reference proteome</keyword>
<evidence type="ECO:0000256" key="1">
    <source>
        <dbReference type="ARBA" id="ARBA00006484"/>
    </source>
</evidence>
<comment type="similarity">
    <text evidence="1">Belongs to the short-chain dehydrogenases/reductases (SDR) family.</text>
</comment>
<dbReference type="NCBIfam" id="NF005395">
    <property type="entry name" value="PRK06940.1"/>
    <property type="match status" value="1"/>
</dbReference>
<dbReference type="Pfam" id="PF00106">
    <property type="entry name" value="adh_short"/>
    <property type="match status" value="1"/>
</dbReference>
<dbReference type="PANTHER" id="PTHR43008:SF4">
    <property type="entry name" value="CHAIN DEHYDROGENASE, PUTATIVE (AFU_ORTHOLOGUE AFUA_4G08710)-RELATED"/>
    <property type="match status" value="1"/>
</dbReference>
<accession>A0A4R8QV09</accession>
<reference evidence="3 4" key="1">
    <citation type="journal article" date="2019" name="Sci. Rep.">
        <title>Extended insight into the Mycobacterium chelonae-abscessus complex through whole genome sequencing of Mycobacterium salmoniphilum outbreak and Mycobacterium salmoniphilum-like strains.</title>
        <authorList>
            <person name="Behra P.R.K."/>
            <person name="Das S."/>
            <person name="Pettersson B.M.F."/>
            <person name="Shirreff L."/>
            <person name="DuCote T."/>
            <person name="Jacobsson K.G."/>
            <person name="Ennis D.G."/>
            <person name="Kirsebom L.A."/>
        </authorList>
    </citation>
    <scope>NUCLEOTIDE SEQUENCE [LARGE SCALE GENOMIC DNA]</scope>
    <source>
        <strain evidence="3 4">CCUG 63697</strain>
    </source>
</reference>
<dbReference type="GO" id="GO:0052588">
    <property type="term" value="F:diacetyl reductase ((S)-acetoin forming) (NAD+) activity"/>
    <property type="evidence" value="ECO:0007669"/>
    <property type="project" value="UniProtKB-EC"/>
</dbReference>
<proteinExistence type="inferred from homology"/>
<dbReference type="EMBL" id="PECC01000029">
    <property type="protein sequence ID" value="TDZ47782.1"/>
    <property type="molecule type" value="Genomic_DNA"/>
</dbReference>
<dbReference type="Proteomes" id="UP000295165">
    <property type="component" value="Unassembled WGS sequence"/>
</dbReference>